<dbReference type="Proteomes" id="UP000290289">
    <property type="component" value="Chromosome 3"/>
</dbReference>
<evidence type="ECO:0000313" key="2">
    <source>
        <dbReference type="EMBL" id="RXI04505.1"/>
    </source>
</evidence>
<keyword evidence="1" id="KW-0472">Membrane</keyword>
<organism evidence="2 3">
    <name type="scientific">Malus domestica</name>
    <name type="common">Apple</name>
    <name type="synonym">Pyrus malus</name>
    <dbReference type="NCBI Taxonomy" id="3750"/>
    <lineage>
        <taxon>Eukaryota</taxon>
        <taxon>Viridiplantae</taxon>
        <taxon>Streptophyta</taxon>
        <taxon>Embryophyta</taxon>
        <taxon>Tracheophyta</taxon>
        <taxon>Spermatophyta</taxon>
        <taxon>Magnoliopsida</taxon>
        <taxon>eudicotyledons</taxon>
        <taxon>Gunneridae</taxon>
        <taxon>Pentapetalae</taxon>
        <taxon>rosids</taxon>
        <taxon>fabids</taxon>
        <taxon>Rosales</taxon>
        <taxon>Rosaceae</taxon>
        <taxon>Amygdaloideae</taxon>
        <taxon>Maleae</taxon>
        <taxon>Malus</taxon>
    </lineage>
</organism>
<keyword evidence="1" id="KW-1133">Transmembrane helix</keyword>
<gene>
    <name evidence="2" type="ORF">DVH24_038779</name>
</gene>
<dbReference type="Gene3D" id="3.40.50.620">
    <property type="entry name" value="HUPs"/>
    <property type="match status" value="1"/>
</dbReference>
<keyword evidence="1" id="KW-0812">Transmembrane</keyword>
<evidence type="ECO:0000313" key="3">
    <source>
        <dbReference type="Proteomes" id="UP000290289"/>
    </source>
</evidence>
<evidence type="ECO:0008006" key="4">
    <source>
        <dbReference type="Google" id="ProtNLM"/>
    </source>
</evidence>
<accession>A0A498KFH4</accession>
<feature type="transmembrane region" description="Helical" evidence="1">
    <location>
        <begin position="14"/>
        <end position="39"/>
    </location>
</feature>
<comment type="caution">
    <text evidence="2">The sequence shown here is derived from an EMBL/GenBank/DDBJ whole genome shotgun (WGS) entry which is preliminary data.</text>
</comment>
<dbReference type="InterPro" id="IPR014729">
    <property type="entry name" value="Rossmann-like_a/b/a_fold"/>
</dbReference>
<keyword evidence="3" id="KW-1185">Reference proteome</keyword>
<proteinExistence type="predicted"/>
<dbReference type="STRING" id="3750.A0A498KFH4"/>
<dbReference type="AlphaFoldDB" id="A0A498KFH4"/>
<evidence type="ECO:0000256" key="1">
    <source>
        <dbReference type="SAM" id="Phobius"/>
    </source>
</evidence>
<protein>
    <recommendedName>
        <fullName evidence="4">Cytidyltransferase-like domain-containing protein</fullName>
    </recommendedName>
</protein>
<dbReference type="SUPFAM" id="SSF52374">
    <property type="entry name" value="Nucleotidylyl transferase"/>
    <property type="match status" value="1"/>
</dbReference>
<name>A0A498KFH4_MALDO</name>
<dbReference type="EMBL" id="RDQH01000329">
    <property type="protein sequence ID" value="RXI04505.1"/>
    <property type="molecule type" value="Genomic_DNA"/>
</dbReference>
<sequence length="140" mass="15747">MVLEDGNSENARSWARFVATCLVGRVAVAAGVGVGISLLGSEERGGPQLPLGLPWRRKKNRPVRVYMDGCFDMMHYGHCNALRQAVLKLFLRRCYRVFHDVVFGDVQQVEEDVGVDGEQACHDGRRLERLEHLRLPLSKS</sequence>
<reference evidence="2 3" key="1">
    <citation type="submission" date="2018-10" db="EMBL/GenBank/DDBJ databases">
        <title>A high-quality apple genome assembly.</title>
        <authorList>
            <person name="Hu J."/>
        </authorList>
    </citation>
    <scope>NUCLEOTIDE SEQUENCE [LARGE SCALE GENOMIC DNA]</scope>
    <source>
        <strain evidence="3">cv. HFTH1</strain>
        <tissue evidence="2">Young leaf</tissue>
    </source>
</reference>